<reference evidence="6" key="2">
    <citation type="submission" date="2025-09" db="UniProtKB">
        <authorList>
            <consortium name="Ensembl"/>
        </authorList>
    </citation>
    <scope>IDENTIFICATION</scope>
</reference>
<dbReference type="Ensembl" id="ENSNMLT00000022205.1">
    <property type="protein sequence ID" value="ENSNMLP00000019772.1"/>
    <property type="gene ID" value="ENSNMLG00000012951.1"/>
</dbReference>
<feature type="region of interest" description="Disordered" evidence="5">
    <location>
        <begin position="44"/>
        <end position="64"/>
    </location>
</feature>
<evidence type="ECO:0000313" key="6">
    <source>
        <dbReference type="Ensembl" id="ENSNMLP00000019772.1"/>
    </source>
</evidence>
<dbReference type="SUPFAM" id="SSF46966">
    <property type="entry name" value="Spectrin repeat"/>
    <property type="match status" value="1"/>
</dbReference>
<evidence type="ECO:0000256" key="4">
    <source>
        <dbReference type="ARBA" id="ARBA00023136"/>
    </source>
</evidence>
<proteinExistence type="predicted"/>
<keyword evidence="4" id="KW-0472">Membrane</keyword>
<evidence type="ECO:0000256" key="1">
    <source>
        <dbReference type="ARBA" id="ARBA00004308"/>
    </source>
</evidence>
<keyword evidence="7" id="KW-1185">Reference proteome</keyword>
<comment type="subcellular location">
    <subcellularLocation>
        <location evidence="1">Endomembrane system</location>
    </subcellularLocation>
</comment>
<feature type="compositionally biased region" description="Low complexity" evidence="5">
    <location>
        <begin position="105"/>
        <end position="116"/>
    </location>
</feature>
<dbReference type="Gene3D" id="1.20.58.60">
    <property type="match status" value="1"/>
</dbReference>
<evidence type="ECO:0000256" key="5">
    <source>
        <dbReference type="SAM" id="MobiDB-lite"/>
    </source>
</evidence>
<evidence type="ECO:0000256" key="2">
    <source>
        <dbReference type="ARBA" id="ARBA00022553"/>
    </source>
</evidence>
<protein>
    <recommendedName>
        <fullName evidence="8">Centrosomal protein of 68 kDa</fullName>
    </recommendedName>
</protein>
<evidence type="ECO:0000313" key="7">
    <source>
        <dbReference type="Proteomes" id="UP000694523"/>
    </source>
</evidence>
<accession>A0A8C6TKX9</accession>
<reference evidence="6" key="1">
    <citation type="submission" date="2025-08" db="UniProtKB">
        <authorList>
            <consortium name="Ensembl"/>
        </authorList>
    </citation>
    <scope>IDENTIFICATION</scope>
</reference>
<evidence type="ECO:0000256" key="3">
    <source>
        <dbReference type="ARBA" id="ARBA00022737"/>
    </source>
</evidence>
<dbReference type="AlphaFoldDB" id="A0A8C6TKX9"/>
<evidence type="ECO:0008006" key="8">
    <source>
        <dbReference type="Google" id="ProtNLM"/>
    </source>
</evidence>
<dbReference type="PANTHER" id="PTHR14514">
    <property type="entry name" value="PKA ANCHORING PROTEIN"/>
    <property type="match status" value="1"/>
</dbReference>
<feature type="compositionally biased region" description="Polar residues" evidence="5">
    <location>
        <begin position="142"/>
        <end position="158"/>
    </location>
</feature>
<sequence>MEASRCSPGQAGGLQAPPKNVSIAPSSRLLSDCQYRVRQPLFTQHTPILKKSPGGHSTEQTQSDMGLKTQATAVMKSGPSLQTRLREGQPPPYSEDFSSGDRSRISPILRSRSSTSVLQVHKLSTPVRPRLSSPVLHPRYTPLSTQKRTQNNPEQSKSSVYQAEYWACAIPNDPPPTPSGGNPHQDYEALLDYTYPLRSVPRAGDLTLQDSGIEMDLFSSGLSELNRSLGGMERPKDLVLGSSSPELMGMPFPLADRVLTVDRPEWSKQKNTMVSAISAALITLPWDRGIQDDEDEEFRPLPGQIEQLQQLSQQVREAAAHLQPVQWEPPLFHIPLVGHDTADSVEARHRTGELHNLWTEDSVDSLSGLDQNSLMEHISVFSGHLEQLVHWLYAASQKIEQLAPPTVDIHSVKSSLAQYQSFQRDVNSHIPLTSSVLQTGRLLLRCIQSTSPVLRDTLLLIESQSRLLERHTEHFFSSILSAMDSLTQPQTEGSGPQTSSERGESTTQS</sequence>
<feature type="region of interest" description="Disordered" evidence="5">
    <location>
        <begin position="1"/>
        <end position="23"/>
    </location>
</feature>
<dbReference type="PANTHER" id="PTHR14514:SF2">
    <property type="entry name" value="A-KINASE ANCHOR PROTEIN 6"/>
    <property type="match status" value="1"/>
</dbReference>
<feature type="region of interest" description="Disordered" evidence="5">
    <location>
        <begin position="486"/>
        <end position="509"/>
    </location>
</feature>
<name>A0A8C6TKX9_9GOBI</name>
<keyword evidence="2" id="KW-0597">Phosphoprotein</keyword>
<keyword evidence="3" id="KW-0677">Repeat</keyword>
<organism evidence="6 7">
    <name type="scientific">Neogobius melanostomus</name>
    <name type="common">round goby</name>
    <dbReference type="NCBI Taxonomy" id="47308"/>
    <lineage>
        <taxon>Eukaryota</taxon>
        <taxon>Metazoa</taxon>
        <taxon>Chordata</taxon>
        <taxon>Craniata</taxon>
        <taxon>Vertebrata</taxon>
        <taxon>Euteleostomi</taxon>
        <taxon>Actinopterygii</taxon>
        <taxon>Neopterygii</taxon>
        <taxon>Teleostei</taxon>
        <taxon>Neoteleostei</taxon>
        <taxon>Acanthomorphata</taxon>
        <taxon>Gobiaria</taxon>
        <taxon>Gobiiformes</taxon>
        <taxon>Gobioidei</taxon>
        <taxon>Gobiidae</taxon>
        <taxon>Benthophilinae</taxon>
        <taxon>Neogobiini</taxon>
        <taxon>Neogobius</taxon>
    </lineage>
</organism>
<feature type="region of interest" description="Disordered" evidence="5">
    <location>
        <begin position="78"/>
        <end position="158"/>
    </location>
</feature>
<feature type="compositionally biased region" description="Polar residues" evidence="5">
    <location>
        <begin position="55"/>
        <end position="64"/>
    </location>
</feature>
<dbReference type="Proteomes" id="UP000694523">
    <property type="component" value="Unplaced"/>
</dbReference>